<evidence type="ECO:0000313" key="1">
    <source>
        <dbReference type="EMBL" id="MBB3937863.1"/>
    </source>
</evidence>
<dbReference type="Proteomes" id="UP000531216">
    <property type="component" value="Unassembled WGS sequence"/>
</dbReference>
<dbReference type="EMBL" id="JACIDO010000012">
    <property type="protein sequence ID" value="MBB3937863.1"/>
    <property type="molecule type" value="Genomic_DNA"/>
</dbReference>
<sequence>MIFEVSKRHRFHALEGQPEKPRLRMFNRTMHFGLVAAILLLHYSHLALAQDPAFPPGAETAGTAPPSEIMLRAAPLMKAGKGDEATFWFYAGQLRWRSRLNANPDQDPTGEPALFSSLFETLGPSVNGWAFGDIPKLQRTIDAVLLWDARYPDPSLDPAVHRRMRAGLTNLRDQIGREADTIRAERASRGLENR</sequence>
<evidence type="ECO:0000313" key="2">
    <source>
        <dbReference type="Proteomes" id="UP000531216"/>
    </source>
</evidence>
<keyword evidence="2" id="KW-1185">Reference proteome</keyword>
<dbReference type="RefSeq" id="WP_139224688.1">
    <property type="nucleotide sequence ID" value="NZ_FOOA01000019.1"/>
</dbReference>
<dbReference type="AlphaFoldDB" id="A0A7W6FW52"/>
<protein>
    <submittedName>
        <fullName evidence="1">Uncharacterized protein</fullName>
    </submittedName>
</protein>
<organism evidence="1 2">
    <name type="scientific">Aureimonas phyllosphaerae</name>
    <dbReference type="NCBI Taxonomy" id="1166078"/>
    <lineage>
        <taxon>Bacteria</taxon>
        <taxon>Pseudomonadati</taxon>
        <taxon>Pseudomonadota</taxon>
        <taxon>Alphaproteobacteria</taxon>
        <taxon>Hyphomicrobiales</taxon>
        <taxon>Aurantimonadaceae</taxon>
        <taxon>Aureimonas</taxon>
    </lineage>
</organism>
<name>A0A7W6FW52_9HYPH</name>
<proteinExistence type="predicted"/>
<dbReference type="OrthoDB" id="1094983at2"/>
<gene>
    <name evidence="1" type="ORF">GGR05_004032</name>
</gene>
<accession>A0A7W6FW52</accession>
<reference evidence="1 2" key="1">
    <citation type="submission" date="2020-08" db="EMBL/GenBank/DDBJ databases">
        <title>Genomic Encyclopedia of Type Strains, Phase IV (KMG-IV): sequencing the most valuable type-strain genomes for metagenomic binning, comparative biology and taxonomic classification.</title>
        <authorList>
            <person name="Goeker M."/>
        </authorList>
    </citation>
    <scope>NUCLEOTIDE SEQUENCE [LARGE SCALE GENOMIC DNA]</scope>
    <source>
        <strain evidence="1 2">DSM 25024</strain>
    </source>
</reference>
<comment type="caution">
    <text evidence="1">The sequence shown here is derived from an EMBL/GenBank/DDBJ whole genome shotgun (WGS) entry which is preliminary data.</text>
</comment>